<evidence type="ECO:0000313" key="23">
    <source>
        <dbReference type="Proteomes" id="UP000694402"/>
    </source>
</evidence>
<comment type="cofactor">
    <cofactor evidence="1">
        <name>Zn(2+)</name>
        <dbReference type="ChEBI" id="CHEBI:29105"/>
    </cofactor>
</comment>
<evidence type="ECO:0000256" key="9">
    <source>
        <dbReference type="ARBA" id="ARBA00022723"/>
    </source>
</evidence>
<dbReference type="AlphaFoldDB" id="A0A8C8GJ00"/>
<name>A0A8C8GJ00_ONCTS</name>
<keyword evidence="10" id="KW-0274">FAD</keyword>
<comment type="cofactor">
    <cofactor evidence="2">
        <name>FAD</name>
        <dbReference type="ChEBI" id="CHEBI:57692"/>
    </cofactor>
</comment>
<feature type="region of interest" description="Disordered" evidence="20">
    <location>
        <begin position="366"/>
        <end position="402"/>
    </location>
</feature>
<dbReference type="InterPro" id="IPR029039">
    <property type="entry name" value="Flavoprotein-like_sf"/>
</dbReference>
<dbReference type="GO" id="GO:0001512">
    <property type="term" value="F:dihydronicotinamide riboside quinone reductase activity"/>
    <property type="evidence" value="ECO:0007669"/>
    <property type="project" value="UniProtKB-EC"/>
</dbReference>
<evidence type="ECO:0000256" key="17">
    <source>
        <dbReference type="ARBA" id="ARBA00077622"/>
    </source>
</evidence>
<comment type="catalytic activity">
    <reaction evidence="13">
        <text>1-(beta-D-ribofuranosyl)-1,4-dihydronicotinamide + a quinone + H(+) = beta-nicotinamide D-riboside + a quinol</text>
        <dbReference type="Rhea" id="RHEA:12364"/>
        <dbReference type="ChEBI" id="CHEBI:15378"/>
        <dbReference type="ChEBI" id="CHEBI:15927"/>
        <dbReference type="ChEBI" id="CHEBI:24646"/>
        <dbReference type="ChEBI" id="CHEBI:55458"/>
        <dbReference type="ChEBI" id="CHEBI:132124"/>
        <dbReference type="EC" id="1.10.5.1"/>
    </reaction>
</comment>
<evidence type="ECO:0000256" key="11">
    <source>
        <dbReference type="ARBA" id="ARBA00022833"/>
    </source>
</evidence>
<evidence type="ECO:0000256" key="3">
    <source>
        <dbReference type="ARBA" id="ARBA00004496"/>
    </source>
</evidence>
<evidence type="ECO:0000256" key="16">
    <source>
        <dbReference type="ARBA" id="ARBA00073982"/>
    </source>
</evidence>
<evidence type="ECO:0000259" key="21">
    <source>
        <dbReference type="Pfam" id="PF02525"/>
    </source>
</evidence>
<comment type="subunit">
    <text evidence="5">Homodimer.</text>
</comment>
<dbReference type="GO" id="GO:0003955">
    <property type="term" value="F:NAD(P)H dehydrogenase (quinone) activity"/>
    <property type="evidence" value="ECO:0007669"/>
    <property type="project" value="TreeGrafter"/>
</dbReference>
<dbReference type="EC" id="1.10.5.1" evidence="15"/>
<protein>
    <recommendedName>
        <fullName evidence="16">Ribosyldihydronicotinamide dehydrogenase [quinone]</fullName>
        <ecNumber evidence="15">1.10.5.1</ecNumber>
    </recommendedName>
    <alternativeName>
        <fullName evidence="19">NRH dehydrogenase [quinone] 2</fullName>
    </alternativeName>
    <alternativeName>
        <fullName evidence="18">NRH:quinone oxidoreductase 2</fullName>
    </alternativeName>
    <alternativeName>
        <fullName evidence="17">Quinone reductase 2</fullName>
    </alternativeName>
</protein>
<feature type="domain" description="Flavodoxin-like fold" evidence="21">
    <location>
        <begin position="131"/>
        <end position="332"/>
    </location>
</feature>
<dbReference type="InterPro" id="IPR051545">
    <property type="entry name" value="NAD(P)H_dehydrogenase_qn"/>
</dbReference>
<dbReference type="Gene3D" id="3.40.50.360">
    <property type="match status" value="1"/>
</dbReference>
<dbReference type="FunFam" id="3.40.50.360:FF:000030">
    <property type="entry name" value="ribosyldihydronicotinamide dehydrogenase [quinone]"/>
    <property type="match status" value="1"/>
</dbReference>
<accession>A0A8C8GJ00</accession>
<evidence type="ECO:0000256" key="2">
    <source>
        <dbReference type="ARBA" id="ARBA00001974"/>
    </source>
</evidence>
<evidence type="ECO:0000256" key="7">
    <source>
        <dbReference type="ARBA" id="ARBA00022553"/>
    </source>
</evidence>
<dbReference type="PANTHER" id="PTHR10204:SF34">
    <property type="entry name" value="NAD(P)H DEHYDROGENASE [QUINONE] 1 ISOFORM 1"/>
    <property type="match status" value="1"/>
</dbReference>
<evidence type="ECO:0000256" key="13">
    <source>
        <dbReference type="ARBA" id="ARBA00052759"/>
    </source>
</evidence>
<evidence type="ECO:0000256" key="8">
    <source>
        <dbReference type="ARBA" id="ARBA00022630"/>
    </source>
</evidence>
<evidence type="ECO:0000256" key="12">
    <source>
        <dbReference type="ARBA" id="ARBA00023002"/>
    </source>
</evidence>
<evidence type="ECO:0000256" key="6">
    <source>
        <dbReference type="ARBA" id="ARBA00022490"/>
    </source>
</evidence>
<evidence type="ECO:0000256" key="18">
    <source>
        <dbReference type="ARBA" id="ARBA00077696"/>
    </source>
</evidence>
<keyword evidence="8" id="KW-0285">Flavoprotein</keyword>
<dbReference type="InterPro" id="IPR003680">
    <property type="entry name" value="Flavodoxin_fold"/>
</dbReference>
<evidence type="ECO:0000256" key="10">
    <source>
        <dbReference type="ARBA" id="ARBA00022827"/>
    </source>
</evidence>
<dbReference type="Proteomes" id="UP000694402">
    <property type="component" value="Unassembled WGS sequence"/>
</dbReference>
<keyword evidence="7" id="KW-0597">Phosphoprotein</keyword>
<reference evidence="22" key="1">
    <citation type="submission" date="2025-08" db="UniProtKB">
        <authorList>
            <consortium name="Ensembl"/>
        </authorList>
    </citation>
    <scope>IDENTIFICATION</scope>
</reference>
<keyword evidence="11" id="KW-0862">Zinc</keyword>
<dbReference type="Pfam" id="PF02525">
    <property type="entry name" value="Flavodoxin_2"/>
    <property type="match status" value="1"/>
</dbReference>
<evidence type="ECO:0000313" key="22">
    <source>
        <dbReference type="Ensembl" id="ENSOTSP00005050033.2"/>
    </source>
</evidence>
<dbReference type="GeneTree" id="ENSGT00940000159150"/>
<comment type="subcellular location">
    <subcellularLocation>
        <location evidence="3">Cytoplasm</location>
    </subcellularLocation>
</comment>
<gene>
    <name evidence="22" type="primary">nqo1</name>
</gene>
<reference evidence="22" key="2">
    <citation type="submission" date="2025-09" db="UniProtKB">
        <authorList>
            <consortium name="Ensembl"/>
        </authorList>
    </citation>
    <scope>IDENTIFICATION</scope>
</reference>
<keyword evidence="6" id="KW-0963">Cytoplasm</keyword>
<evidence type="ECO:0000256" key="20">
    <source>
        <dbReference type="SAM" id="MobiDB-lite"/>
    </source>
</evidence>
<keyword evidence="23" id="KW-1185">Reference proteome</keyword>
<organism evidence="22 23">
    <name type="scientific">Oncorhynchus tshawytscha</name>
    <name type="common">Chinook salmon</name>
    <name type="synonym">Salmo tshawytscha</name>
    <dbReference type="NCBI Taxonomy" id="74940"/>
    <lineage>
        <taxon>Eukaryota</taxon>
        <taxon>Metazoa</taxon>
        <taxon>Chordata</taxon>
        <taxon>Craniata</taxon>
        <taxon>Vertebrata</taxon>
        <taxon>Euteleostomi</taxon>
        <taxon>Actinopterygii</taxon>
        <taxon>Neopterygii</taxon>
        <taxon>Teleostei</taxon>
        <taxon>Protacanthopterygii</taxon>
        <taxon>Salmoniformes</taxon>
        <taxon>Salmonidae</taxon>
        <taxon>Salmoninae</taxon>
        <taxon>Oncorhynchus</taxon>
    </lineage>
</organism>
<feature type="region of interest" description="Disordered" evidence="20">
    <location>
        <begin position="100"/>
        <end position="134"/>
    </location>
</feature>
<evidence type="ECO:0000256" key="19">
    <source>
        <dbReference type="ARBA" id="ARBA00083661"/>
    </source>
</evidence>
<comment type="function">
    <text evidence="14">The enzyme apparently serves as a quinone reductase in connection with conjugation reactions of hydroquinones involved in detoxification pathways as well as in biosynthetic processes such as the vitamin K-dependent gamma-carboxylation of glutamate residues in prothrombin synthesis.</text>
</comment>
<dbReference type="Ensembl" id="ENSOTST00005054393.2">
    <property type="protein sequence ID" value="ENSOTSP00005050033.2"/>
    <property type="gene ID" value="ENSOTSG00005065353.1"/>
</dbReference>
<dbReference type="GO" id="GO:0005829">
    <property type="term" value="C:cytosol"/>
    <property type="evidence" value="ECO:0007669"/>
    <property type="project" value="TreeGrafter"/>
</dbReference>
<dbReference type="PANTHER" id="PTHR10204">
    <property type="entry name" value="NAD P H OXIDOREDUCTASE-RELATED"/>
    <property type="match status" value="1"/>
</dbReference>
<dbReference type="GO" id="GO:0046872">
    <property type="term" value="F:metal ion binding"/>
    <property type="evidence" value="ECO:0007669"/>
    <property type="project" value="UniProtKB-KW"/>
</dbReference>
<evidence type="ECO:0000256" key="4">
    <source>
        <dbReference type="ARBA" id="ARBA00006252"/>
    </source>
</evidence>
<keyword evidence="12" id="KW-0560">Oxidoreductase</keyword>
<keyword evidence="9" id="KW-0479">Metal-binding</keyword>
<sequence>MHGLIQTKIPQNTFPKAKGSKPIILSTSKLAVTFPEVKTRLDRLWSAPRSHGCRGYRTFFSFLCCSLCSWDSRLWCYETAQSQFQSHNVSHANISGRFHSDKSCGTGQGRRFSPPVAEEGASRSGEGPIINSRHGGGSFNSAAKDVAVEALRQQGYKVVVSDLYAMNFRASATMEDITGEVKNPEHFKYGEETMHAWKEGRLSDDIIAEQRKVEAAELVIFQFPMYWFSVPAIMKGWIDRVLTQGFAFSLQKMYNNGIFKDKKAMLSFSTGSMQTMYRPDGINGDINVTLWPLQNGVLHFCGFQVLAPQVFWCPGHSPPANRTAMLDGWRARLKTLLVERPLTFALSEMFDLTFPGGFVLRPEVRKEQSTRPHGITTGHHLGKPLPPDNQLKADDPSSLTTS</sequence>
<dbReference type="SUPFAM" id="SSF52218">
    <property type="entry name" value="Flavoproteins"/>
    <property type="match status" value="1"/>
</dbReference>
<evidence type="ECO:0000256" key="14">
    <source>
        <dbReference type="ARBA" id="ARBA00054856"/>
    </source>
</evidence>
<evidence type="ECO:0000256" key="15">
    <source>
        <dbReference type="ARBA" id="ARBA00066401"/>
    </source>
</evidence>
<proteinExistence type="inferred from homology"/>
<evidence type="ECO:0000256" key="1">
    <source>
        <dbReference type="ARBA" id="ARBA00001947"/>
    </source>
</evidence>
<evidence type="ECO:0000256" key="5">
    <source>
        <dbReference type="ARBA" id="ARBA00011738"/>
    </source>
</evidence>
<comment type="similarity">
    <text evidence="4">Belongs to the NAD(P)H dehydrogenase (quinone) family.</text>
</comment>